<gene>
    <name evidence="1" type="ORF">GE061_010992</name>
</gene>
<organism evidence="1 2">
    <name type="scientific">Apolygus lucorum</name>
    <name type="common">Small green plant bug</name>
    <name type="synonym">Lygocoris lucorum</name>
    <dbReference type="NCBI Taxonomy" id="248454"/>
    <lineage>
        <taxon>Eukaryota</taxon>
        <taxon>Metazoa</taxon>
        <taxon>Ecdysozoa</taxon>
        <taxon>Arthropoda</taxon>
        <taxon>Hexapoda</taxon>
        <taxon>Insecta</taxon>
        <taxon>Pterygota</taxon>
        <taxon>Neoptera</taxon>
        <taxon>Paraneoptera</taxon>
        <taxon>Hemiptera</taxon>
        <taxon>Heteroptera</taxon>
        <taxon>Panheteroptera</taxon>
        <taxon>Cimicomorpha</taxon>
        <taxon>Miridae</taxon>
        <taxon>Mirini</taxon>
        <taxon>Apolygus</taxon>
    </lineage>
</organism>
<reference evidence="1" key="1">
    <citation type="journal article" date="2021" name="Mol. Ecol. Resour.">
        <title>Apolygus lucorum genome provides insights into omnivorousness and mesophyll feeding.</title>
        <authorList>
            <person name="Liu Y."/>
            <person name="Liu H."/>
            <person name="Wang H."/>
            <person name="Huang T."/>
            <person name="Liu B."/>
            <person name="Yang B."/>
            <person name="Yin L."/>
            <person name="Li B."/>
            <person name="Zhang Y."/>
            <person name="Zhang S."/>
            <person name="Jiang F."/>
            <person name="Zhang X."/>
            <person name="Ren Y."/>
            <person name="Wang B."/>
            <person name="Wang S."/>
            <person name="Lu Y."/>
            <person name="Wu K."/>
            <person name="Fan W."/>
            <person name="Wang G."/>
        </authorList>
    </citation>
    <scope>NUCLEOTIDE SEQUENCE</scope>
    <source>
        <strain evidence="1">12Hb</strain>
    </source>
</reference>
<dbReference type="InterPro" id="IPR007577">
    <property type="entry name" value="GlycoTrfase_DXD_sugar-bd_CS"/>
</dbReference>
<accession>A0A6A4JRL9</accession>
<dbReference type="PROSITE" id="PS51257">
    <property type="entry name" value="PROKAR_LIPOPROTEIN"/>
    <property type="match status" value="1"/>
</dbReference>
<name>A0A6A4JRL9_APOLU</name>
<dbReference type="PANTHER" id="PTHR46830:SF1">
    <property type="entry name" value="ALPHA-1,4-N-ACETYLGLUCOSAMINYLTRANSFERASE"/>
    <property type="match status" value="1"/>
</dbReference>
<evidence type="ECO:0000313" key="1">
    <source>
        <dbReference type="EMBL" id="KAF6213274.1"/>
    </source>
</evidence>
<dbReference type="Proteomes" id="UP000466442">
    <property type="component" value="Unassembled WGS sequence"/>
</dbReference>
<keyword evidence="2" id="KW-1185">Reference proteome</keyword>
<dbReference type="Pfam" id="PF04488">
    <property type="entry name" value="Gly_transf_sug"/>
    <property type="match status" value="1"/>
</dbReference>
<dbReference type="InterPro" id="IPR029044">
    <property type="entry name" value="Nucleotide-diphossugar_trans"/>
</dbReference>
<dbReference type="EMBL" id="WIXP02000003">
    <property type="protein sequence ID" value="KAF6213274.1"/>
    <property type="molecule type" value="Genomic_DNA"/>
</dbReference>
<evidence type="ECO:0008006" key="3">
    <source>
        <dbReference type="Google" id="ProtNLM"/>
    </source>
</evidence>
<dbReference type="SUPFAM" id="SSF53448">
    <property type="entry name" value="Nucleotide-diphospho-sugar transferases"/>
    <property type="match status" value="1"/>
</dbReference>
<evidence type="ECO:0000313" key="2">
    <source>
        <dbReference type="Proteomes" id="UP000466442"/>
    </source>
</evidence>
<comment type="caution">
    <text evidence="1">The sequence shown here is derived from an EMBL/GenBank/DDBJ whole genome shotgun (WGS) entry which is preliminary data.</text>
</comment>
<protein>
    <recommendedName>
        <fullName evidence="3">Alpha-1,4-N-acetylglucosaminyltransferase</fullName>
    </recommendedName>
</protein>
<dbReference type="OrthoDB" id="409543at2759"/>
<dbReference type="PANTHER" id="PTHR46830">
    <property type="entry name" value="TRANSFERASE, PUTATIVE-RELATED"/>
    <property type="match status" value="1"/>
</dbReference>
<dbReference type="AlphaFoldDB" id="A0A6A4JRL9"/>
<sequence length="410" mass="48366">MSHLKNMWVFWVLALSCVAILYTLLMYHSVGFPKHHIYNRYVFDSPDDFEGFDNVSGTGDGCYIVPNIIHFVRFDQPKFLFTDAVCVLAALKNQKPEKIYFHTNSEKFEGRYWDVIMSTPGAKDVIELKNTAIPDNIFGQSFNTGFWKWHASDITRLKILMRYGGIYLDNDAYIVKSLNKFRAYEMTVSWQDALPTQINNQVIVAHKNARFLREWLWTYKGHYISTIWYYNAGIRPVEEVLSKRPELVHRGSRRFSEYPGVGAMLYLDHSGKWRNHYAIHLYVNHMSSLLWRNWSTIATYPIVFNETNVHLYDVNFRDMVYDVFPFKATIPQDANLEYDNRDLTRAEIQSRLKWKYSYLELKARISSHYSTERTHSISSTIKAEKVEKMTFYGNSTSREDFYKPVFSSTW</sequence>
<proteinExistence type="predicted"/>
<dbReference type="Gene3D" id="3.90.550.20">
    <property type="match status" value="1"/>
</dbReference>